<dbReference type="CDD" id="cd05471">
    <property type="entry name" value="pepsin_like"/>
    <property type="match status" value="1"/>
</dbReference>
<dbReference type="FunFam" id="2.40.70.10:FF:000115">
    <property type="entry name" value="Lysosomal aspartic protease"/>
    <property type="match status" value="1"/>
</dbReference>
<evidence type="ECO:0000259" key="8">
    <source>
        <dbReference type="PROSITE" id="PS51767"/>
    </source>
</evidence>
<feature type="active site" evidence="5">
    <location>
        <position position="42"/>
    </location>
</feature>
<dbReference type="GO" id="GO:0004190">
    <property type="term" value="F:aspartic-type endopeptidase activity"/>
    <property type="evidence" value="ECO:0007669"/>
    <property type="project" value="UniProtKB-KW"/>
</dbReference>
<accession>A0A3N4HNX1</accession>
<keyword evidence="2 7" id="KW-0645">Protease</keyword>
<dbReference type="PROSITE" id="PS51767">
    <property type="entry name" value="PEPTIDASE_A1"/>
    <property type="match status" value="1"/>
</dbReference>
<evidence type="ECO:0000256" key="7">
    <source>
        <dbReference type="RuleBase" id="RU000454"/>
    </source>
</evidence>
<evidence type="ECO:0000256" key="4">
    <source>
        <dbReference type="ARBA" id="ARBA00022801"/>
    </source>
</evidence>
<proteinExistence type="inferred from homology"/>
<dbReference type="AlphaFoldDB" id="A0A3N4HNX1"/>
<evidence type="ECO:0000256" key="3">
    <source>
        <dbReference type="ARBA" id="ARBA00022750"/>
    </source>
</evidence>
<dbReference type="SUPFAM" id="SSF50630">
    <property type="entry name" value="Acid proteases"/>
    <property type="match status" value="1"/>
</dbReference>
<name>A0A3N4HNX1_ASCIM</name>
<keyword evidence="3 7" id="KW-0064">Aspartyl protease</keyword>
<evidence type="ECO:0000256" key="1">
    <source>
        <dbReference type="ARBA" id="ARBA00007447"/>
    </source>
</evidence>
<dbReference type="InterPro" id="IPR034164">
    <property type="entry name" value="Pepsin-like_dom"/>
</dbReference>
<dbReference type="STRING" id="1160509.A0A3N4HNX1"/>
<gene>
    <name evidence="9" type="ORF">BJ508DRAFT_214395</name>
</gene>
<feature type="disulfide bond" evidence="6">
    <location>
        <begin position="261"/>
        <end position="295"/>
    </location>
</feature>
<evidence type="ECO:0000256" key="5">
    <source>
        <dbReference type="PIRSR" id="PIRSR601461-1"/>
    </source>
</evidence>
<evidence type="ECO:0000256" key="6">
    <source>
        <dbReference type="PIRSR" id="PIRSR601461-2"/>
    </source>
</evidence>
<dbReference type="InterPro" id="IPR021109">
    <property type="entry name" value="Peptidase_aspartic_dom_sf"/>
</dbReference>
<evidence type="ECO:0000313" key="9">
    <source>
        <dbReference type="EMBL" id="RPA75525.1"/>
    </source>
</evidence>
<reference evidence="9 10" key="1">
    <citation type="journal article" date="2018" name="Nat. Ecol. Evol.">
        <title>Pezizomycetes genomes reveal the molecular basis of ectomycorrhizal truffle lifestyle.</title>
        <authorList>
            <person name="Murat C."/>
            <person name="Payen T."/>
            <person name="Noel B."/>
            <person name="Kuo A."/>
            <person name="Morin E."/>
            <person name="Chen J."/>
            <person name="Kohler A."/>
            <person name="Krizsan K."/>
            <person name="Balestrini R."/>
            <person name="Da Silva C."/>
            <person name="Montanini B."/>
            <person name="Hainaut M."/>
            <person name="Levati E."/>
            <person name="Barry K.W."/>
            <person name="Belfiori B."/>
            <person name="Cichocki N."/>
            <person name="Clum A."/>
            <person name="Dockter R.B."/>
            <person name="Fauchery L."/>
            <person name="Guy J."/>
            <person name="Iotti M."/>
            <person name="Le Tacon F."/>
            <person name="Lindquist E.A."/>
            <person name="Lipzen A."/>
            <person name="Malagnac F."/>
            <person name="Mello A."/>
            <person name="Molinier V."/>
            <person name="Miyauchi S."/>
            <person name="Poulain J."/>
            <person name="Riccioni C."/>
            <person name="Rubini A."/>
            <person name="Sitrit Y."/>
            <person name="Splivallo R."/>
            <person name="Traeger S."/>
            <person name="Wang M."/>
            <person name="Zifcakova L."/>
            <person name="Wipf D."/>
            <person name="Zambonelli A."/>
            <person name="Paolocci F."/>
            <person name="Nowrousian M."/>
            <person name="Ottonello S."/>
            <person name="Baldrian P."/>
            <person name="Spatafora J.W."/>
            <person name="Henrissat B."/>
            <person name="Nagy L.G."/>
            <person name="Aury J.M."/>
            <person name="Wincker P."/>
            <person name="Grigoriev I.V."/>
            <person name="Bonfante P."/>
            <person name="Martin F.M."/>
        </authorList>
    </citation>
    <scope>NUCLEOTIDE SEQUENCE [LARGE SCALE GENOMIC DNA]</scope>
    <source>
        <strain evidence="9 10">RN42</strain>
    </source>
</reference>
<dbReference type="EMBL" id="ML119762">
    <property type="protein sequence ID" value="RPA75525.1"/>
    <property type="molecule type" value="Genomic_DNA"/>
</dbReference>
<sequence length="354" mass="39100">MASPRRPVANNSAELHNDGRDMAYLVDVELGSQGQKLKMVVDTGSSDTWVYGQACEKKACLAHTRYDHSLSSDFKEEDLPFTVHYGTGDSKGNFVTDRMKVGDFDFVTKFGIISEASDVFIGFPLDGILALGFNNVSMSGQPGFLEELYSNKLIDRRTFGLALSKTNESIHDGVINFGGYDPTYFNGDLQFRNVTNQNMAAYWQVPVEEIKHNDQVINKHGKHGILDSGTSMMVAPYWDASHLHSGIPGALTNGNSFQVPCSTKDTMELKLNGISFKLMPEDWIGKPVAGSKDACISLISGHKVEHEAYLGKTTWLLGAAFMRNAYVYFDVDNMRIGKCCTLHDKILSHADLSV</sequence>
<dbReference type="InterPro" id="IPR001461">
    <property type="entry name" value="Aspartic_peptidase_A1"/>
</dbReference>
<dbReference type="GO" id="GO:0006508">
    <property type="term" value="P:proteolysis"/>
    <property type="evidence" value="ECO:0007669"/>
    <property type="project" value="UniProtKB-KW"/>
</dbReference>
<feature type="active site" evidence="5">
    <location>
        <position position="227"/>
    </location>
</feature>
<evidence type="ECO:0000313" key="10">
    <source>
        <dbReference type="Proteomes" id="UP000275078"/>
    </source>
</evidence>
<dbReference type="OrthoDB" id="28208at2759"/>
<keyword evidence="6" id="KW-1015">Disulfide bond</keyword>
<comment type="similarity">
    <text evidence="1 7">Belongs to the peptidase A1 family.</text>
</comment>
<keyword evidence="4 7" id="KW-0378">Hydrolase</keyword>
<evidence type="ECO:0000256" key="2">
    <source>
        <dbReference type="ARBA" id="ARBA00022670"/>
    </source>
</evidence>
<dbReference type="Pfam" id="PF00026">
    <property type="entry name" value="Asp"/>
    <property type="match status" value="1"/>
</dbReference>
<feature type="disulfide bond" evidence="6">
    <location>
        <begin position="55"/>
        <end position="60"/>
    </location>
</feature>
<dbReference type="PANTHER" id="PTHR47966:SF75">
    <property type="entry name" value="ENDOPEPTIDASE (CTSD), PUTATIVE (AFU_ORTHOLOGUE AFUA_4G07040)-RELATED"/>
    <property type="match status" value="1"/>
</dbReference>
<keyword evidence="10" id="KW-1185">Reference proteome</keyword>
<dbReference type="PANTHER" id="PTHR47966">
    <property type="entry name" value="BETA-SITE APP-CLEAVING ENZYME, ISOFORM A-RELATED"/>
    <property type="match status" value="1"/>
</dbReference>
<organism evidence="9 10">
    <name type="scientific">Ascobolus immersus RN42</name>
    <dbReference type="NCBI Taxonomy" id="1160509"/>
    <lineage>
        <taxon>Eukaryota</taxon>
        <taxon>Fungi</taxon>
        <taxon>Dikarya</taxon>
        <taxon>Ascomycota</taxon>
        <taxon>Pezizomycotina</taxon>
        <taxon>Pezizomycetes</taxon>
        <taxon>Pezizales</taxon>
        <taxon>Ascobolaceae</taxon>
        <taxon>Ascobolus</taxon>
    </lineage>
</organism>
<dbReference type="PRINTS" id="PR00792">
    <property type="entry name" value="PEPSIN"/>
</dbReference>
<dbReference type="PROSITE" id="PS00141">
    <property type="entry name" value="ASP_PROTEASE"/>
    <property type="match status" value="2"/>
</dbReference>
<feature type="domain" description="Peptidase A1" evidence="8">
    <location>
        <begin position="24"/>
        <end position="339"/>
    </location>
</feature>
<dbReference type="Proteomes" id="UP000275078">
    <property type="component" value="Unassembled WGS sequence"/>
</dbReference>
<dbReference type="Gene3D" id="2.40.70.10">
    <property type="entry name" value="Acid Proteases"/>
    <property type="match status" value="2"/>
</dbReference>
<dbReference type="InterPro" id="IPR033121">
    <property type="entry name" value="PEPTIDASE_A1"/>
</dbReference>
<dbReference type="InterPro" id="IPR001969">
    <property type="entry name" value="Aspartic_peptidase_AS"/>
</dbReference>
<protein>
    <submittedName>
        <fullName evidence="9">Acid protease</fullName>
    </submittedName>
</protein>